<dbReference type="Proteomes" id="UP000007304">
    <property type="component" value="Unassembled WGS sequence"/>
</dbReference>
<reference evidence="1" key="1">
    <citation type="submission" date="2011-07" db="EMBL/GenBank/DDBJ databases">
        <title>The Genome Sequence of Exophiala (Wangiella) dermatitidis NIH/UT8656.</title>
        <authorList>
            <consortium name="The Broad Institute Genome Sequencing Platform"/>
            <person name="Cuomo C."/>
            <person name="Wang Z."/>
            <person name="Hunicke-Smith S."/>
            <person name="Szanislo P.J."/>
            <person name="Earl A."/>
            <person name="Young S.K."/>
            <person name="Zeng Q."/>
            <person name="Gargeya S."/>
            <person name="Fitzgerald M."/>
            <person name="Haas B."/>
            <person name="Abouelleil A."/>
            <person name="Alvarado L."/>
            <person name="Arachchi H.M."/>
            <person name="Berlin A."/>
            <person name="Brown A."/>
            <person name="Chapman S.B."/>
            <person name="Chen Z."/>
            <person name="Dunbar C."/>
            <person name="Freedman E."/>
            <person name="Gearin G."/>
            <person name="Gellesch M."/>
            <person name="Goldberg J."/>
            <person name="Griggs A."/>
            <person name="Gujja S."/>
            <person name="Heiman D."/>
            <person name="Howarth C."/>
            <person name="Larson L."/>
            <person name="Lui A."/>
            <person name="MacDonald P.J.P."/>
            <person name="Montmayeur A."/>
            <person name="Murphy C."/>
            <person name="Neiman D."/>
            <person name="Pearson M."/>
            <person name="Priest M."/>
            <person name="Roberts A."/>
            <person name="Saif S."/>
            <person name="Shea T."/>
            <person name="Shenoy N."/>
            <person name="Sisk P."/>
            <person name="Stolte C."/>
            <person name="Sykes S."/>
            <person name="Wortman J."/>
            <person name="Nusbaum C."/>
            <person name="Birren B."/>
        </authorList>
    </citation>
    <scope>NUCLEOTIDE SEQUENCE</scope>
    <source>
        <strain evidence="1">NIH/UT8656</strain>
    </source>
</reference>
<protein>
    <submittedName>
        <fullName evidence="1">Uncharacterized protein</fullName>
    </submittedName>
</protein>
<dbReference type="EMBL" id="JH226132">
    <property type="protein sequence ID" value="EHY55443.1"/>
    <property type="molecule type" value="Genomic_DNA"/>
</dbReference>
<proteinExistence type="predicted"/>
<accession>H6BTL6</accession>
<dbReference type="HOGENOM" id="CLU_1635404_0_0_1"/>
<dbReference type="InParanoid" id="H6BTL6"/>
<dbReference type="VEuPathDB" id="FungiDB:HMPREF1120_03577"/>
<sequence length="162" mass="18437">MLWPRMRLPKVTVRATMPWFNTLATQQRTAEDELLFAQAVWGDCHRTLQLAFSNGEVPHLFPWAASSWDCLLHDQLASGYVVQDLGDLTPSDSCVICVEDPRVRLSDEVVRNGIVETLHEEEDDYLYMNRRLPHLNGISFRTGRNLQNVENEVNGVNGVNGE</sequence>
<evidence type="ECO:0000313" key="1">
    <source>
        <dbReference type="EMBL" id="EHY55443.1"/>
    </source>
</evidence>
<gene>
    <name evidence="1" type="ORF">HMPREF1120_03577</name>
</gene>
<dbReference type="AlphaFoldDB" id="H6BTL6"/>
<keyword evidence="2" id="KW-1185">Reference proteome</keyword>
<dbReference type="RefSeq" id="XP_009155904.1">
    <property type="nucleotide sequence ID" value="XM_009157656.1"/>
</dbReference>
<organism evidence="1 2">
    <name type="scientific">Exophiala dermatitidis (strain ATCC 34100 / CBS 525.76 / NIH/UT8656)</name>
    <name type="common">Black yeast</name>
    <name type="synonym">Wangiella dermatitidis</name>
    <dbReference type="NCBI Taxonomy" id="858893"/>
    <lineage>
        <taxon>Eukaryota</taxon>
        <taxon>Fungi</taxon>
        <taxon>Dikarya</taxon>
        <taxon>Ascomycota</taxon>
        <taxon>Pezizomycotina</taxon>
        <taxon>Eurotiomycetes</taxon>
        <taxon>Chaetothyriomycetidae</taxon>
        <taxon>Chaetothyriales</taxon>
        <taxon>Herpotrichiellaceae</taxon>
        <taxon>Exophiala</taxon>
    </lineage>
</organism>
<evidence type="ECO:0000313" key="2">
    <source>
        <dbReference type="Proteomes" id="UP000007304"/>
    </source>
</evidence>
<name>H6BTL6_EXODN</name>
<dbReference type="GeneID" id="20308216"/>